<dbReference type="EMBL" id="JARGYT010000099">
    <property type="protein sequence ID" value="MDZ5762737.1"/>
    <property type="molecule type" value="Genomic_DNA"/>
</dbReference>
<reference evidence="8 9" key="1">
    <citation type="submission" date="2023-02" db="EMBL/GenBank/DDBJ databases">
        <title>Host association and intracellularity evolved multiple times independently in the Rickettsiales.</title>
        <authorList>
            <person name="Castelli M."/>
            <person name="Nardi T."/>
            <person name="Gammuto L."/>
            <person name="Bellinzona G."/>
            <person name="Sabaneyeva E."/>
            <person name="Potekhin A."/>
            <person name="Serra V."/>
            <person name="Petroni G."/>
            <person name="Sassera D."/>
        </authorList>
    </citation>
    <scope>NUCLEOTIDE SEQUENCE [LARGE SCALE GENOMIC DNA]</scope>
    <source>
        <strain evidence="8 9">BOD18</strain>
    </source>
</reference>
<comment type="similarity">
    <text evidence="2">Belongs to the TrbI/VirB10 family.</text>
</comment>
<evidence type="ECO:0000256" key="1">
    <source>
        <dbReference type="ARBA" id="ARBA00004167"/>
    </source>
</evidence>
<keyword evidence="3 7" id="KW-0812">Transmembrane</keyword>
<keyword evidence="5 7" id="KW-0472">Membrane</keyword>
<feature type="region of interest" description="Disordered" evidence="6">
    <location>
        <begin position="159"/>
        <end position="231"/>
    </location>
</feature>
<dbReference type="InterPro" id="IPR042217">
    <property type="entry name" value="T4SS_VirB10/TrbI"/>
</dbReference>
<evidence type="ECO:0000256" key="2">
    <source>
        <dbReference type="ARBA" id="ARBA00010265"/>
    </source>
</evidence>
<feature type="compositionally biased region" description="Basic and acidic residues" evidence="6">
    <location>
        <begin position="262"/>
        <end position="277"/>
    </location>
</feature>
<comment type="subcellular location">
    <subcellularLocation>
        <location evidence="1">Membrane</location>
        <topology evidence="1">Single-pass membrane protein</topology>
    </subcellularLocation>
</comment>
<dbReference type="CDD" id="cd16429">
    <property type="entry name" value="VirB10"/>
    <property type="match status" value="1"/>
</dbReference>
<dbReference type="InterPro" id="IPR005498">
    <property type="entry name" value="T4SS_VirB10/TraB/TrbI"/>
</dbReference>
<evidence type="ECO:0000256" key="6">
    <source>
        <dbReference type="SAM" id="MobiDB-lite"/>
    </source>
</evidence>
<feature type="compositionally biased region" description="Basic and acidic residues" evidence="6">
    <location>
        <begin position="1"/>
        <end position="25"/>
    </location>
</feature>
<keyword evidence="4 7" id="KW-1133">Transmembrane helix</keyword>
<evidence type="ECO:0000256" key="3">
    <source>
        <dbReference type="ARBA" id="ARBA00022692"/>
    </source>
</evidence>
<feature type="compositionally biased region" description="Low complexity" evidence="6">
    <location>
        <begin position="211"/>
        <end position="220"/>
    </location>
</feature>
<feature type="compositionally biased region" description="Basic and acidic residues" evidence="6">
    <location>
        <begin position="185"/>
        <end position="197"/>
    </location>
</feature>
<keyword evidence="9" id="KW-1185">Reference proteome</keyword>
<feature type="region of interest" description="Disordered" evidence="6">
    <location>
        <begin position="1"/>
        <end position="70"/>
    </location>
</feature>
<evidence type="ECO:0000256" key="5">
    <source>
        <dbReference type="ARBA" id="ARBA00023136"/>
    </source>
</evidence>
<accession>A0ABU5L9D6</accession>
<evidence type="ECO:0000313" key="9">
    <source>
        <dbReference type="Proteomes" id="UP001293791"/>
    </source>
</evidence>
<protein>
    <submittedName>
        <fullName evidence="8">Type IV secretion system protein VirB10</fullName>
    </submittedName>
</protein>
<evidence type="ECO:0000256" key="7">
    <source>
        <dbReference type="SAM" id="Phobius"/>
    </source>
</evidence>
<feature type="compositionally biased region" description="Polar residues" evidence="6">
    <location>
        <begin position="26"/>
        <end position="42"/>
    </location>
</feature>
<comment type="caution">
    <text evidence="8">The sequence shown here is derived from an EMBL/GenBank/DDBJ whole genome shotgun (WGS) entry which is preliminary data.</text>
</comment>
<dbReference type="Pfam" id="PF03743">
    <property type="entry name" value="TrbI"/>
    <property type="match status" value="1"/>
</dbReference>
<sequence length="507" mass="55454">MPRDSADDEHATQHNDGDKQADTLHDNTNTQNYVGTEMGDSNYTHKDEANSSSNNLGDNVRSDKHSDTEQWATYDNKNDIKEDSFSSVAVSKKNKTVGILILIAVAIFAVYFIFSEQDQDNDNKETTPNGASNLKAAEKVIMDSSTVAKEIPEFNNYKSFNSNPIPLPEPPPLQELESQPVPIPNKREERNEVRRGELPPPPPLPFAITESTVPTSPSVTNMFSNQEREEEEKRRIEAKRKAGIMVMGSGAGVGLMDSFNDGAKDKDSAKQEKKNDAPGDFLGFGDGALDVQEIAHTSAQQERVTKVGNLRNMILEGKVIDAVLETAINTDIPGSLRAVVTRNVFSEQGQNILIPAGSRLIGEYDAKISAGQARVSIIWNRLILPSGIDIMIASAGTDKLGRAGVRGKLDSKFREKLISAFLVSYVIPTVSNKIINNNEKITQTKDKDGKIITEGSASALLNQETTQKFNGIASNVVEQSFSVKPTITINQGELVNIIVQKDLIFPN</sequence>
<feature type="region of interest" description="Disordered" evidence="6">
    <location>
        <begin position="257"/>
        <end position="281"/>
    </location>
</feature>
<evidence type="ECO:0000256" key="4">
    <source>
        <dbReference type="ARBA" id="ARBA00022989"/>
    </source>
</evidence>
<name>A0ABU5L9D6_9RICK</name>
<dbReference type="RefSeq" id="WP_322498181.1">
    <property type="nucleotide sequence ID" value="NZ_JARGYT010000099.1"/>
</dbReference>
<dbReference type="Proteomes" id="UP001293791">
    <property type="component" value="Unassembled WGS sequence"/>
</dbReference>
<dbReference type="Gene3D" id="2.40.128.260">
    <property type="entry name" value="Type IV secretion system, VirB10/TraB/TrbI"/>
    <property type="match status" value="1"/>
</dbReference>
<organism evidence="8 9">
    <name type="scientific">Candidatus Cyrtobacter comes</name>
    <dbReference type="NCBI Taxonomy" id="675776"/>
    <lineage>
        <taxon>Bacteria</taxon>
        <taxon>Pseudomonadati</taxon>
        <taxon>Pseudomonadota</taxon>
        <taxon>Alphaproteobacteria</taxon>
        <taxon>Rickettsiales</taxon>
        <taxon>Candidatus Midichloriaceae</taxon>
        <taxon>Candidatus Cyrtobacter</taxon>
    </lineage>
</organism>
<feature type="transmembrane region" description="Helical" evidence="7">
    <location>
        <begin position="96"/>
        <end position="114"/>
    </location>
</feature>
<gene>
    <name evidence="8" type="ORF">Cyrtocomes_01131</name>
</gene>
<evidence type="ECO:0000313" key="8">
    <source>
        <dbReference type="EMBL" id="MDZ5762737.1"/>
    </source>
</evidence>
<proteinExistence type="inferred from homology"/>